<evidence type="ECO:0000256" key="4">
    <source>
        <dbReference type="ARBA" id="ARBA00023002"/>
    </source>
</evidence>
<proteinExistence type="inferred from homology"/>
<accession>A0AAN9S6B8</accession>
<comment type="catalytic activity">
    <reaction evidence="8">
        <text>gibberellin A12 + 2 2-oxoglutarate + 3 O2 + H(+) = gibberellin A9 + 2 succinate + 3 CO2 + 2 H2O</text>
        <dbReference type="Rhea" id="RHEA:60772"/>
        <dbReference type="ChEBI" id="CHEBI:15377"/>
        <dbReference type="ChEBI" id="CHEBI:15378"/>
        <dbReference type="ChEBI" id="CHEBI:15379"/>
        <dbReference type="ChEBI" id="CHEBI:16526"/>
        <dbReference type="ChEBI" id="CHEBI:16810"/>
        <dbReference type="ChEBI" id="CHEBI:30031"/>
        <dbReference type="ChEBI" id="CHEBI:58627"/>
        <dbReference type="ChEBI" id="CHEBI:73255"/>
    </reaction>
    <physiologicalReaction direction="left-to-right" evidence="8">
        <dbReference type="Rhea" id="RHEA:60773"/>
    </physiologicalReaction>
</comment>
<reference evidence="11 12" key="1">
    <citation type="submission" date="2024-01" db="EMBL/GenBank/DDBJ databases">
        <title>The genomes of 5 underutilized Papilionoideae crops provide insights into root nodulation and disease resistanc.</title>
        <authorList>
            <person name="Jiang F."/>
        </authorList>
    </citation>
    <scope>NUCLEOTIDE SEQUENCE [LARGE SCALE GENOMIC DNA]</scope>
    <source>
        <strain evidence="11">DUOXIRENSHENG_FW03</strain>
        <tissue evidence="11">Leaves</tissue>
    </source>
</reference>
<dbReference type="InterPro" id="IPR026992">
    <property type="entry name" value="DIOX_N"/>
</dbReference>
<evidence type="ECO:0000256" key="1">
    <source>
        <dbReference type="ARBA" id="ARBA00001961"/>
    </source>
</evidence>
<comment type="cofactor">
    <cofactor evidence="1">
        <name>L-ascorbate</name>
        <dbReference type="ChEBI" id="CHEBI:38290"/>
    </cofactor>
</comment>
<keyword evidence="3 9" id="KW-0479">Metal-binding</keyword>
<evidence type="ECO:0000256" key="3">
    <source>
        <dbReference type="ARBA" id="ARBA00022723"/>
    </source>
</evidence>
<dbReference type="Gene3D" id="2.60.120.330">
    <property type="entry name" value="B-lactam Antibiotic, Isopenicillin N Synthase, Chain"/>
    <property type="match status" value="1"/>
</dbReference>
<keyword evidence="12" id="KW-1185">Reference proteome</keyword>
<dbReference type="Pfam" id="PF03171">
    <property type="entry name" value="2OG-FeII_Oxy"/>
    <property type="match status" value="1"/>
</dbReference>
<dbReference type="PROSITE" id="PS51471">
    <property type="entry name" value="FE2OG_OXY"/>
    <property type="match status" value="1"/>
</dbReference>
<protein>
    <recommendedName>
        <fullName evidence="10">Fe2OG dioxygenase domain-containing protein</fullName>
    </recommendedName>
</protein>
<feature type="domain" description="Fe2OG dioxygenase" evidence="10">
    <location>
        <begin position="218"/>
        <end position="318"/>
    </location>
</feature>
<evidence type="ECO:0000313" key="11">
    <source>
        <dbReference type="EMBL" id="KAK7390068.1"/>
    </source>
</evidence>
<evidence type="ECO:0000256" key="2">
    <source>
        <dbReference type="ARBA" id="ARBA00004972"/>
    </source>
</evidence>
<dbReference type="PRINTS" id="PR00682">
    <property type="entry name" value="IPNSYNTHASE"/>
</dbReference>
<dbReference type="EMBL" id="JAYMYS010000006">
    <property type="protein sequence ID" value="KAK7390068.1"/>
    <property type="molecule type" value="Genomic_DNA"/>
</dbReference>
<evidence type="ECO:0000256" key="9">
    <source>
        <dbReference type="RuleBase" id="RU003682"/>
    </source>
</evidence>
<dbReference type="InterPro" id="IPR027443">
    <property type="entry name" value="IPNS-like_sf"/>
</dbReference>
<comment type="pathway">
    <text evidence="6">Plant hormone biosynthesis; gibberellin biosynthesis.</text>
</comment>
<evidence type="ECO:0000256" key="5">
    <source>
        <dbReference type="ARBA" id="ARBA00023004"/>
    </source>
</evidence>
<dbReference type="Pfam" id="PF14226">
    <property type="entry name" value="DIOX_N"/>
    <property type="match status" value="1"/>
</dbReference>
<evidence type="ECO:0000313" key="12">
    <source>
        <dbReference type="Proteomes" id="UP001386955"/>
    </source>
</evidence>
<name>A0AAN9S6B8_PSOTE</name>
<dbReference type="FunFam" id="2.60.120.330:FF:000003">
    <property type="entry name" value="Gibberellin 20 oxidase 2"/>
    <property type="match status" value="1"/>
</dbReference>
<dbReference type="SUPFAM" id="SSF51197">
    <property type="entry name" value="Clavaminate synthase-like"/>
    <property type="match status" value="1"/>
</dbReference>
<comment type="pathway">
    <text evidence="2">Hormone biosynthesis.</text>
</comment>
<dbReference type="InterPro" id="IPR005123">
    <property type="entry name" value="Oxoglu/Fe-dep_dioxygenase_dom"/>
</dbReference>
<dbReference type="GO" id="GO:0046872">
    <property type="term" value="F:metal ion binding"/>
    <property type="evidence" value="ECO:0007669"/>
    <property type="project" value="UniProtKB-KW"/>
</dbReference>
<keyword evidence="4 9" id="KW-0560">Oxidoreductase</keyword>
<evidence type="ECO:0000256" key="7">
    <source>
        <dbReference type="ARBA" id="ARBA00043997"/>
    </source>
</evidence>
<gene>
    <name evidence="11" type="ORF">VNO78_25367</name>
</gene>
<dbReference type="PANTHER" id="PTHR47990">
    <property type="entry name" value="2-OXOGLUTARATE (2OG) AND FE(II)-DEPENDENT OXYGENASE SUPERFAMILY PROTEIN-RELATED"/>
    <property type="match status" value="1"/>
</dbReference>
<evidence type="ECO:0000256" key="6">
    <source>
        <dbReference type="ARBA" id="ARBA00037909"/>
    </source>
</evidence>
<sequence>MVVSHPALVVAPESTIANEKEAQKLTVDGSFTENKSHMPTEFVWPDEDKAEEGIPELDIPPIDLKGFLSGDQQAVATICQRVNEACKRHGFFLAVNHGVDPNLLARAHALSEEFFSRPHSEKLQLQRKLGEASGYANSFIGRFASKLPWKETLSFQFIHDTKTVQNYFQNVKDQDFSHYGKLYQEYCEVMGDLSLVIMELLGLSLGVGRDFFRDFYTGHDSVMRLNYYPPCHQPELALGTGPHNDPTSLTILHQNNIDGLQVFVDGRWYTVCPKGDAFVVNIGDTLMALTNGIYKSCLHRAIVNNSVARRSLTFFLCPNKDKVVIPPKELITAENPRQYPDFTWATLLEFTQKHYRADTTTLEAFKQWVLEKNN</sequence>
<dbReference type="GO" id="GO:0045544">
    <property type="term" value="F:gibberellin 20-oxidase activity"/>
    <property type="evidence" value="ECO:0007669"/>
    <property type="project" value="UniProtKB-ARBA"/>
</dbReference>
<dbReference type="InterPro" id="IPR044861">
    <property type="entry name" value="IPNS-like_FE2OG_OXY"/>
</dbReference>
<keyword evidence="5 9" id="KW-0408">Iron</keyword>
<dbReference type="Proteomes" id="UP001386955">
    <property type="component" value="Unassembled WGS sequence"/>
</dbReference>
<comment type="similarity">
    <text evidence="7">Belongs to the iron/ascorbate-dependent oxidoreductase family. GA20OX subfamily.</text>
</comment>
<organism evidence="11 12">
    <name type="scientific">Psophocarpus tetragonolobus</name>
    <name type="common">Winged bean</name>
    <name type="synonym">Dolichos tetragonolobus</name>
    <dbReference type="NCBI Taxonomy" id="3891"/>
    <lineage>
        <taxon>Eukaryota</taxon>
        <taxon>Viridiplantae</taxon>
        <taxon>Streptophyta</taxon>
        <taxon>Embryophyta</taxon>
        <taxon>Tracheophyta</taxon>
        <taxon>Spermatophyta</taxon>
        <taxon>Magnoliopsida</taxon>
        <taxon>eudicotyledons</taxon>
        <taxon>Gunneridae</taxon>
        <taxon>Pentapetalae</taxon>
        <taxon>rosids</taxon>
        <taxon>fabids</taxon>
        <taxon>Fabales</taxon>
        <taxon>Fabaceae</taxon>
        <taxon>Papilionoideae</taxon>
        <taxon>50 kb inversion clade</taxon>
        <taxon>NPAAA clade</taxon>
        <taxon>indigoferoid/millettioid clade</taxon>
        <taxon>Phaseoleae</taxon>
        <taxon>Psophocarpus</taxon>
    </lineage>
</organism>
<evidence type="ECO:0000259" key="10">
    <source>
        <dbReference type="PROSITE" id="PS51471"/>
    </source>
</evidence>
<evidence type="ECO:0000256" key="8">
    <source>
        <dbReference type="ARBA" id="ARBA00050508"/>
    </source>
</evidence>
<dbReference type="AlphaFoldDB" id="A0AAN9S6B8"/>
<dbReference type="GO" id="GO:0009686">
    <property type="term" value="P:gibberellin biosynthetic process"/>
    <property type="evidence" value="ECO:0007669"/>
    <property type="project" value="UniProtKB-ARBA"/>
</dbReference>
<comment type="caution">
    <text evidence="11">The sequence shown here is derived from an EMBL/GenBank/DDBJ whole genome shotgun (WGS) entry which is preliminary data.</text>
</comment>
<dbReference type="InterPro" id="IPR050231">
    <property type="entry name" value="Iron_ascorbate_oxido_reductase"/>
</dbReference>